<reference evidence="3" key="1">
    <citation type="journal article" date="2021" name="Sci. Rep.">
        <title>Diploid genomic architecture of Nitzschia inconspicua, an elite biomass production diatom.</title>
        <authorList>
            <person name="Oliver A."/>
            <person name="Podell S."/>
            <person name="Pinowska A."/>
            <person name="Traller J.C."/>
            <person name="Smith S.R."/>
            <person name="McClure R."/>
            <person name="Beliaev A."/>
            <person name="Bohutskyi P."/>
            <person name="Hill E.A."/>
            <person name="Rabines A."/>
            <person name="Zheng H."/>
            <person name="Allen L.Z."/>
            <person name="Kuo A."/>
            <person name="Grigoriev I.V."/>
            <person name="Allen A.E."/>
            <person name="Hazlebeck D."/>
            <person name="Allen E.E."/>
        </authorList>
    </citation>
    <scope>NUCLEOTIDE SEQUENCE</scope>
    <source>
        <strain evidence="3">Hildebrandi</strain>
    </source>
</reference>
<dbReference type="EMBL" id="JAGRRH010000002">
    <property type="protein sequence ID" value="KAG7373599.1"/>
    <property type="molecule type" value="Genomic_DNA"/>
</dbReference>
<sequence length="182" mass="20650">MMMKSFSVAPNKAVVVYLCCLLLVAVNTWTTAVNAFVTPSNTNNALVLQLSQQRQQHVLKMADEPMPRDQLGPTERLLLERKRIQDLGLVQELGKTVKKDGLDGIRSVVWAIYNVSNIVFPMLAVTMFAGICLNLMGYGYYWEDTTNQLIIDSLEHIRQENIYQQELLRIASEATTRHVGFF</sequence>
<keyword evidence="2" id="KW-0732">Signal</keyword>
<evidence type="ECO:0000313" key="4">
    <source>
        <dbReference type="Proteomes" id="UP000693970"/>
    </source>
</evidence>
<comment type="caution">
    <text evidence="3">The sequence shown here is derived from an EMBL/GenBank/DDBJ whole genome shotgun (WGS) entry which is preliminary data.</text>
</comment>
<evidence type="ECO:0000313" key="3">
    <source>
        <dbReference type="EMBL" id="KAG7373599.1"/>
    </source>
</evidence>
<keyword evidence="1" id="KW-1133">Transmembrane helix</keyword>
<organism evidence="3 4">
    <name type="scientific">Nitzschia inconspicua</name>
    <dbReference type="NCBI Taxonomy" id="303405"/>
    <lineage>
        <taxon>Eukaryota</taxon>
        <taxon>Sar</taxon>
        <taxon>Stramenopiles</taxon>
        <taxon>Ochrophyta</taxon>
        <taxon>Bacillariophyta</taxon>
        <taxon>Bacillariophyceae</taxon>
        <taxon>Bacillariophycidae</taxon>
        <taxon>Bacillariales</taxon>
        <taxon>Bacillariaceae</taxon>
        <taxon>Nitzschia</taxon>
    </lineage>
</organism>
<accession>A0A9K3M4A9</accession>
<evidence type="ECO:0000256" key="2">
    <source>
        <dbReference type="SAM" id="SignalP"/>
    </source>
</evidence>
<feature type="chain" id="PRO_5039935605" evidence="2">
    <location>
        <begin position="36"/>
        <end position="182"/>
    </location>
</feature>
<dbReference type="AlphaFoldDB" id="A0A9K3M4A9"/>
<dbReference type="Proteomes" id="UP000693970">
    <property type="component" value="Unassembled WGS sequence"/>
</dbReference>
<feature type="transmembrane region" description="Helical" evidence="1">
    <location>
        <begin position="118"/>
        <end position="141"/>
    </location>
</feature>
<gene>
    <name evidence="3" type="ORF">IV203_034323</name>
</gene>
<reference evidence="3" key="2">
    <citation type="submission" date="2021-04" db="EMBL/GenBank/DDBJ databases">
        <authorList>
            <person name="Podell S."/>
        </authorList>
    </citation>
    <scope>NUCLEOTIDE SEQUENCE</scope>
    <source>
        <strain evidence="3">Hildebrandi</strain>
    </source>
</reference>
<keyword evidence="1" id="KW-0812">Transmembrane</keyword>
<keyword evidence="4" id="KW-1185">Reference proteome</keyword>
<proteinExistence type="predicted"/>
<feature type="signal peptide" evidence="2">
    <location>
        <begin position="1"/>
        <end position="35"/>
    </location>
</feature>
<evidence type="ECO:0000256" key="1">
    <source>
        <dbReference type="SAM" id="Phobius"/>
    </source>
</evidence>
<protein>
    <submittedName>
        <fullName evidence="3">Uncharacterized protein</fullName>
    </submittedName>
</protein>
<name>A0A9K3M4A9_9STRA</name>
<keyword evidence="1" id="KW-0472">Membrane</keyword>